<dbReference type="SMR" id="B2IYQ2"/>
<evidence type="ECO:0008006" key="3">
    <source>
        <dbReference type="Google" id="ProtNLM"/>
    </source>
</evidence>
<dbReference type="AlphaFoldDB" id="B2IYQ2"/>
<evidence type="ECO:0000313" key="2">
    <source>
        <dbReference type="Proteomes" id="UP000001191"/>
    </source>
</evidence>
<dbReference type="InterPro" id="IPR023393">
    <property type="entry name" value="START-like_dom_sf"/>
</dbReference>
<dbReference type="HOGENOM" id="CLU_141027_0_0_3"/>
<dbReference type="KEGG" id="npu:Npun_R3177"/>
<dbReference type="OrthoDB" id="9810827at2"/>
<organism evidence="1 2">
    <name type="scientific">Nostoc punctiforme (strain ATCC 29133 / PCC 73102)</name>
    <dbReference type="NCBI Taxonomy" id="63737"/>
    <lineage>
        <taxon>Bacteria</taxon>
        <taxon>Bacillati</taxon>
        <taxon>Cyanobacteriota</taxon>
        <taxon>Cyanophyceae</taxon>
        <taxon>Nostocales</taxon>
        <taxon>Nostocaceae</taxon>
        <taxon>Nostoc</taxon>
    </lineage>
</organism>
<dbReference type="RefSeq" id="WP_012409616.1">
    <property type="nucleotide sequence ID" value="NC_010628.1"/>
</dbReference>
<dbReference type="STRING" id="63737.Npun_R3177"/>
<reference evidence="2" key="1">
    <citation type="submission" date="2008-04" db="EMBL/GenBank/DDBJ databases">
        <title>Complete sequence of chromosome of Nostoc punctiforme ATCC 29133.</title>
        <authorList>
            <consortium name="US DOE Joint Genome Institute"/>
            <person name="Copeland A."/>
            <person name="Lucas S."/>
            <person name="Lapidus A."/>
            <person name="Glavina del Rio T."/>
            <person name="Dalin E."/>
            <person name="Tice H."/>
            <person name="Pitluck S."/>
            <person name="Chain P."/>
            <person name="Malfatti S."/>
            <person name="Shin M."/>
            <person name="Vergez L."/>
            <person name="Schmutz J."/>
            <person name="Larimer F."/>
            <person name="Land M."/>
            <person name="Hauser L."/>
            <person name="Kyrpides N."/>
            <person name="Kim E."/>
            <person name="Meeks J.C."/>
            <person name="Elhai J."/>
            <person name="Campbell E.L."/>
            <person name="Thiel T."/>
            <person name="Longmire J."/>
            <person name="Potts M."/>
            <person name="Atlas R."/>
        </authorList>
    </citation>
    <scope>NUCLEOTIDE SEQUENCE [LARGE SCALE GENOMIC DNA]</scope>
    <source>
        <strain evidence="2">ATCC 29133 / PCC 73102</strain>
    </source>
</reference>
<name>B2IYQ2_NOSP7</name>
<keyword evidence="2" id="KW-1185">Reference proteome</keyword>
<reference evidence="1 2" key="2">
    <citation type="journal article" date="2013" name="Plant Physiol.">
        <title>A Nostoc punctiforme Sugar Transporter Necessary to Establish a Cyanobacterium-Plant Symbiosis.</title>
        <authorList>
            <person name="Ekman M."/>
            <person name="Picossi S."/>
            <person name="Campbell E.L."/>
            <person name="Meeks J.C."/>
            <person name="Flores E."/>
        </authorList>
    </citation>
    <scope>NUCLEOTIDE SEQUENCE [LARGE SCALE GENOMIC DNA]</scope>
    <source>
        <strain evidence="2">ATCC 29133 / PCC 73102</strain>
    </source>
</reference>
<dbReference type="CDD" id="cd08862">
    <property type="entry name" value="SRPBCC_Smu440-like"/>
    <property type="match status" value="1"/>
</dbReference>
<accession>B2IYQ2</accession>
<dbReference type="EMBL" id="CP001037">
    <property type="protein sequence ID" value="ACC81635.1"/>
    <property type="molecule type" value="Genomic_DNA"/>
</dbReference>
<protein>
    <recommendedName>
        <fullName evidence="3">Polyketide cyclase/dehydrase</fullName>
    </recommendedName>
</protein>
<dbReference type="Pfam" id="PF10604">
    <property type="entry name" value="Polyketide_cyc2"/>
    <property type="match status" value="1"/>
</dbReference>
<dbReference type="Gene3D" id="3.30.530.20">
    <property type="match status" value="1"/>
</dbReference>
<dbReference type="Proteomes" id="UP000001191">
    <property type="component" value="Chromosome"/>
</dbReference>
<dbReference type="eggNOG" id="ENOG50334HI">
    <property type="taxonomic scope" value="Bacteria"/>
</dbReference>
<evidence type="ECO:0000313" key="1">
    <source>
        <dbReference type="EMBL" id="ACC81635.1"/>
    </source>
</evidence>
<sequence length="149" mass="17059">MKFSNTVTTFATPERIWAIWTDVDNWSVWDTEVCDSYLESPFKLNAVGKLTPKTGTTSKFTISQFSPGKSYTFTIQLPFCKLNVYRYLNIHAGSTSFTHEVSFKGALAFLFGWFLGKKFKKVLPRVMENIREIAEAESIRQGYLEKTAD</sequence>
<dbReference type="InterPro" id="IPR019587">
    <property type="entry name" value="Polyketide_cyclase/dehydratase"/>
</dbReference>
<dbReference type="EnsemblBacteria" id="ACC81635">
    <property type="protein sequence ID" value="ACC81635"/>
    <property type="gene ID" value="Npun_R3177"/>
</dbReference>
<dbReference type="SUPFAM" id="SSF55961">
    <property type="entry name" value="Bet v1-like"/>
    <property type="match status" value="1"/>
</dbReference>
<gene>
    <name evidence="1" type="ordered locus">Npun_R3177</name>
</gene>
<proteinExistence type="predicted"/>